<evidence type="ECO:0000313" key="3">
    <source>
        <dbReference type="Proteomes" id="UP000756921"/>
    </source>
</evidence>
<dbReference type="EMBL" id="WJXW01000001">
    <property type="protein sequence ID" value="KAF9741280.1"/>
    <property type="molecule type" value="Genomic_DNA"/>
</dbReference>
<evidence type="ECO:0000313" key="2">
    <source>
        <dbReference type="EMBL" id="KAF9741280.1"/>
    </source>
</evidence>
<evidence type="ECO:0008006" key="4">
    <source>
        <dbReference type="Google" id="ProtNLM"/>
    </source>
</evidence>
<accession>A0A9P6KWC9</accession>
<comment type="caution">
    <text evidence="2">The sequence shown here is derived from an EMBL/GenBank/DDBJ whole genome shotgun (WGS) entry which is preliminary data.</text>
</comment>
<dbReference type="Proteomes" id="UP000756921">
    <property type="component" value="Unassembled WGS sequence"/>
</dbReference>
<keyword evidence="3" id="KW-1185">Reference proteome</keyword>
<organism evidence="2 3">
    <name type="scientific">Paraphaeosphaeria minitans</name>
    <dbReference type="NCBI Taxonomy" id="565426"/>
    <lineage>
        <taxon>Eukaryota</taxon>
        <taxon>Fungi</taxon>
        <taxon>Dikarya</taxon>
        <taxon>Ascomycota</taxon>
        <taxon>Pezizomycotina</taxon>
        <taxon>Dothideomycetes</taxon>
        <taxon>Pleosporomycetidae</taxon>
        <taxon>Pleosporales</taxon>
        <taxon>Massarineae</taxon>
        <taxon>Didymosphaeriaceae</taxon>
        <taxon>Paraphaeosphaeria</taxon>
    </lineage>
</organism>
<name>A0A9P6KWC9_9PLEO</name>
<feature type="chain" id="PRO_5040139128" description="Secreted protein" evidence="1">
    <location>
        <begin position="26"/>
        <end position="60"/>
    </location>
</feature>
<dbReference type="AlphaFoldDB" id="A0A9P6KWC9"/>
<sequence length="60" mass="6899">MFRRRFGLRFTFCIMHLTLPYIWHALPVDAINDSLMCGRFRGALSLAPCCCTTHGSCSFR</sequence>
<proteinExistence type="predicted"/>
<evidence type="ECO:0000256" key="1">
    <source>
        <dbReference type="SAM" id="SignalP"/>
    </source>
</evidence>
<reference evidence="2" key="1">
    <citation type="journal article" date="2020" name="Mol. Plant Microbe Interact.">
        <title>Genome Sequence of the Biocontrol Agent Coniothyrium minitans strain Conio (IMI 134523).</title>
        <authorList>
            <person name="Patel D."/>
            <person name="Shittu T.A."/>
            <person name="Baroncelli R."/>
            <person name="Muthumeenakshi S."/>
            <person name="Osborne T.H."/>
            <person name="Janganan T.K."/>
            <person name="Sreenivasaprasad S."/>
        </authorList>
    </citation>
    <scope>NUCLEOTIDE SEQUENCE</scope>
    <source>
        <strain evidence="2">Conio</strain>
    </source>
</reference>
<feature type="signal peptide" evidence="1">
    <location>
        <begin position="1"/>
        <end position="25"/>
    </location>
</feature>
<keyword evidence="1" id="KW-0732">Signal</keyword>
<gene>
    <name evidence="2" type="ORF">PMIN01_00819</name>
</gene>
<dbReference type="OrthoDB" id="10383431at2759"/>
<protein>
    <recommendedName>
        <fullName evidence="4">Secreted protein</fullName>
    </recommendedName>
</protein>